<organism evidence="2">
    <name type="scientific">viral metagenome</name>
    <dbReference type="NCBI Taxonomy" id="1070528"/>
    <lineage>
        <taxon>unclassified sequences</taxon>
        <taxon>metagenomes</taxon>
        <taxon>organismal metagenomes</taxon>
    </lineage>
</organism>
<feature type="domain" description="RING-type" evidence="1">
    <location>
        <begin position="4"/>
        <end position="49"/>
    </location>
</feature>
<evidence type="ECO:0000313" key="2">
    <source>
        <dbReference type="EMBL" id="QHS99684.1"/>
    </source>
</evidence>
<dbReference type="InterPro" id="IPR013083">
    <property type="entry name" value="Znf_RING/FYVE/PHD"/>
</dbReference>
<protein>
    <recommendedName>
        <fullName evidence="1">RING-type domain-containing protein</fullName>
    </recommendedName>
</protein>
<dbReference type="SUPFAM" id="SSF57850">
    <property type="entry name" value="RING/U-box"/>
    <property type="match status" value="1"/>
</dbReference>
<dbReference type="AlphaFoldDB" id="A0A6C0C7E3"/>
<dbReference type="Pfam" id="PF13639">
    <property type="entry name" value="zf-RING_2"/>
    <property type="match status" value="1"/>
</dbReference>
<dbReference type="Gene3D" id="3.30.40.10">
    <property type="entry name" value="Zinc/RING finger domain, C3HC4 (zinc finger)"/>
    <property type="match status" value="1"/>
</dbReference>
<sequence>MNNCSICLEEIKDNHIVKKISCNHTFHFLCFKKMVYHNNNFYINCPLCRVMNYNIDKPFLNDHKRNISIMCHSGVGKIRCICNLKNGNRCKNKPVLMNYGKCYSHSKNILKKEYYKLYSDYLYHILGSNYNWLTIIYLLDVGKKIIIKFLNEDSQVSDILQYYYRYLNDKKNGEKSMFYMNGIYIYYDLEKIPKNWLDYCVNKNVII</sequence>
<proteinExistence type="predicted"/>
<dbReference type="InterPro" id="IPR001841">
    <property type="entry name" value="Znf_RING"/>
</dbReference>
<reference evidence="2" key="1">
    <citation type="journal article" date="2020" name="Nature">
        <title>Giant virus diversity and host interactions through global metagenomics.</title>
        <authorList>
            <person name="Schulz F."/>
            <person name="Roux S."/>
            <person name="Paez-Espino D."/>
            <person name="Jungbluth S."/>
            <person name="Walsh D.A."/>
            <person name="Denef V.J."/>
            <person name="McMahon K.D."/>
            <person name="Konstantinidis K.T."/>
            <person name="Eloe-Fadrosh E.A."/>
            <person name="Kyrpides N.C."/>
            <person name="Woyke T."/>
        </authorList>
    </citation>
    <scope>NUCLEOTIDE SEQUENCE</scope>
    <source>
        <strain evidence="2">GVMAG-M-3300020187-37</strain>
    </source>
</reference>
<dbReference type="PROSITE" id="PS50089">
    <property type="entry name" value="ZF_RING_2"/>
    <property type="match status" value="1"/>
</dbReference>
<evidence type="ECO:0000259" key="1">
    <source>
        <dbReference type="PROSITE" id="PS50089"/>
    </source>
</evidence>
<accession>A0A6C0C7E3</accession>
<name>A0A6C0C7E3_9ZZZZ</name>
<dbReference type="EMBL" id="MN739346">
    <property type="protein sequence ID" value="QHS99684.1"/>
    <property type="molecule type" value="Genomic_DNA"/>
</dbReference>
<dbReference type="SMART" id="SM00184">
    <property type="entry name" value="RING"/>
    <property type="match status" value="1"/>
</dbReference>